<protein>
    <submittedName>
        <fullName evidence="1">Uncharacterized protein</fullName>
    </submittedName>
</protein>
<sequence>MARKQKKETGEQLELIDVGPKDGKEIMAAARLYQKHQAARLKALEKEIEQKTLILELVKKAKLQPLAGGVIKFRLDGMTITIKPRDELVQVKETMEPTE</sequence>
<accession>A0A0F8XP00</accession>
<name>A0A0F8XP00_9ZZZZ</name>
<reference evidence="1" key="1">
    <citation type="journal article" date="2015" name="Nature">
        <title>Complex archaea that bridge the gap between prokaryotes and eukaryotes.</title>
        <authorList>
            <person name="Spang A."/>
            <person name="Saw J.H."/>
            <person name="Jorgensen S.L."/>
            <person name="Zaremba-Niedzwiedzka K."/>
            <person name="Martijn J."/>
            <person name="Lind A.E."/>
            <person name="van Eijk R."/>
            <person name="Schleper C."/>
            <person name="Guy L."/>
            <person name="Ettema T.J."/>
        </authorList>
    </citation>
    <scope>NUCLEOTIDE SEQUENCE</scope>
</reference>
<gene>
    <name evidence="1" type="ORF">LCGC14_2921200</name>
</gene>
<dbReference type="EMBL" id="LAZR01058058">
    <property type="protein sequence ID" value="KKK70713.1"/>
    <property type="molecule type" value="Genomic_DNA"/>
</dbReference>
<organism evidence="1">
    <name type="scientific">marine sediment metagenome</name>
    <dbReference type="NCBI Taxonomy" id="412755"/>
    <lineage>
        <taxon>unclassified sequences</taxon>
        <taxon>metagenomes</taxon>
        <taxon>ecological metagenomes</taxon>
    </lineage>
</organism>
<proteinExistence type="predicted"/>
<comment type="caution">
    <text evidence="1">The sequence shown here is derived from an EMBL/GenBank/DDBJ whole genome shotgun (WGS) entry which is preliminary data.</text>
</comment>
<dbReference type="AlphaFoldDB" id="A0A0F8XP00"/>
<evidence type="ECO:0000313" key="1">
    <source>
        <dbReference type="EMBL" id="KKK70713.1"/>
    </source>
</evidence>